<dbReference type="Proteomes" id="UP000198226">
    <property type="component" value="Chromosome I"/>
</dbReference>
<accession>A0A1C5GXU6</accession>
<keyword evidence="1" id="KW-1133">Transmembrane helix</keyword>
<keyword evidence="1" id="KW-0812">Transmembrane</keyword>
<reference evidence="3" key="1">
    <citation type="submission" date="2016-06" db="EMBL/GenBank/DDBJ databases">
        <authorList>
            <person name="Varghese N."/>
            <person name="Submissions Spin"/>
        </authorList>
    </citation>
    <scope>NUCLEOTIDE SEQUENCE [LARGE SCALE GENOMIC DNA]</scope>
    <source>
        <strain evidence="3">DSM 44983</strain>
    </source>
</reference>
<dbReference type="AlphaFoldDB" id="A0A1C5GXU6"/>
<feature type="transmembrane region" description="Helical" evidence="1">
    <location>
        <begin position="88"/>
        <end position="109"/>
    </location>
</feature>
<dbReference type="EMBL" id="LT607752">
    <property type="protein sequence ID" value="SCG38427.1"/>
    <property type="molecule type" value="Genomic_DNA"/>
</dbReference>
<feature type="transmembrane region" description="Helical" evidence="1">
    <location>
        <begin position="52"/>
        <end position="76"/>
    </location>
</feature>
<protein>
    <recommendedName>
        <fullName evidence="4">Conjugal transfer protein TrbC</fullName>
    </recommendedName>
</protein>
<proteinExistence type="predicted"/>
<evidence type="ECO:0000313" key="3">
    <source>
        <dbReference type="Proteomes" id="UP000198226"/>
    </source>
</evidence>
<keyword evidence="3" id="KW-1185">Reference proteome</keyword>
<gene>
    <name evidence="2" type="ORF">GA0070623_0438</name>
</gene>
<evidence type="ECO:0008006" key="4">
    <source>
        <dbReference type="Google" id="ProtNLM"/>
    </source>
</evidence>
<sequence>MSFTSLSQHAAAYLVARFPMALDPTPAGGGGINPTPNAPGQLTGLVNKLLGLIAWAGTAAGVAGVLITGTMMAISVKRGESSEHMSRLGLVLGGCILVAVAGPLANFFLGGAGTTAGQPQ</sequence>
<organism evidence="2 3">
    <name type="scientific">Micromonospora rifamycinica</name>
    <dbReference type="NCBI Taxonomy" id="291594"/>
    <lineage>
        <taxon>Bacteria</taxon>
        <taxon>Bacillati</taxon>
        <taxon>Actinomycetota</taxon>
        <taxon>Actinomycetes</taxon>
        <taxon>Micromonosporales</taxon>
        <taxon>Micromonosporaceae</taxon>
        <taxon>Micromonospora</taxon>
    </lineage>
</organism>
<evidence type="ECO:0000256" key="1">
    <source>
        <dbReference type="SAM" id="Phobius"/>
    </source>
</evidence>
<evidence type="ECO:0000313" key="2">
    <source>
        <dbReference type="EMBL" id="SCG38427.1"/>
    </source>
</evidence>
<keyword evidence="1" id="KW-0472">Membrane</keyword>
<name>A0A1C5GXU6_9ACTN</name>
<dbReference type="RefSeq" id="WP_231932625.1">
    <property type="nucleotide sequence ID" value="NZ_LRMV01000046.1"/>
</dbReference>